<gene>
    <name evidence="1" type="ORF">NARC_10228</name>
</gene>
<evidence type="ECO:0000313" key="1">
    <source>
        <dbReference type="EMBL" id="TVP41822.1"/>
    </source>
</evidence>
<sequence>MKILKHNGTSDLEPYKGFVDYNDITNFPSYGKRFKLVELNIVLGL</sequence>
<dbReference type="Proteomes" id="UP000315289">
    <property type="component" value="Unassembled WGS sequence"/>
</dbReference>
<evidence type="ECO:0000313" key="2">
    <source>
        <dbReference type="Proteomes" id="UP000315289"/>
    </source>
</evidence>
<keyword evidence="2" id="KW-1185">Reference proteome</keyword>
<organism evidence="1 2">
    <name type="scientific">Candidatus Nitrosocosmicus arcticus</name>
    <dbReference type="NCBI Taxonomy" id="2035267"/>
    <lineage>
        <taxon>Archaea</taxon>
        <taxon>Nitrososphaerota</taxon>
        <taxon>Nitrososphaeria</taxon>
        <taxon>Nitrososphaerales</taxon>
        <taxon>Nitrososphaeraceae</taxon>
        <taxon>Candidatus Nitrosocosmicus</taxon>
    </lineage>
</organism>
<reference evidence="1 2" key="1">
    <citation type="journal article" date="2019" name="Front. Microbiol.">
        <title>Ammonia Oxidation by the Arctic Terrestrial Thaumarchaeote Candidatus Nitrosocosmicus arcticus Is Stimulated by Increasing Temperatures.</title>
        <authorList>
            <person name="Alves R.J.E."/>
            <person name="Kerou M."/>
            <person name="Zappe A."/>
            <person name="Bittner R."/>
            <person name="Abby S.S."/>
            <person name="Schmidt H.A."/>
            <person name="Pfeifer K."/>
            <person name="Schleper C."/>
        </authorList>
    </citation>
    <scope>NUCLEOTIDE SEQUENCE [LARGE SCALE GENOMIC DNA]</scope>
    <source>
        <strain evidence="1 2">Kfb</strain>
    </source>
</reference>
<proteinExistence type="predicted"/>
<protein>
    <submittedName>
        <fullName evidence="1">Uncharacterized protein</fullName>
    </submittedName>
</protein>
<comment type="caution">
    <text evidence="1">The sequence shown here is derived from an EMBL/GenBank/DDBJ whole genome shotgun (WGS) entry which is preliminary data.</text>
</comment>
<dbReference type="AlphaFoldDB" id="A0A557SYZ0"/>
<accession>A0A557SYZ0</accession>
<dbReference type="EMBL" id="VOAH01000001">
    <property type="protein sequence ID" value="TVP41822.1"/>
    <property type="molecule type" value="Genomic_DNA"/>
</dbReference>
<name>A0A557SYZ0_9ARCH</name>